<feature type="compositionally biased region" description="Low complexity" evidence="1">
    <location>
        <begin position="141"/>
        <end position="156"/>
    </location>
</feature>
<feature type="region of interest" description="Disordered" evidence="1">
    <location>
        <begin position="141"/>
        <end position="165"/>
    </location>
</feature>
<organism evidence="2 3">
    <name type="scientific">Colletotrichum simmondsii</name>
    <dbReference type="NCBI Taxonomy" id="703756"/>
    <lineage>
        <taxon>Eukaryota</taxon>
        <taxon>Fungi</taxon>
        <taxon>Dikarya</taxon>
        <taxon>Ascomycota</taxon>
        <taxon>Pezizomycotina</taxon>
        <taxon>Sordariomycetes</taxon>
        <taxon>Hypocreomycetidae</taxon>
        <taxon>Glomerellales</taxon>
        <taxon>Glomerellaceae</taxon>
        <taxon>Colletotrichum</taxon>
        <taxon>Colletotrichum acutatum species complex</taxon>
    </lineage>
</organism>
<comment type="caution">
    <text evidence="2">The sequence shown here is derived from an EMBL/GenBank/DDBJ whole genome shotgun (WGS) entry which is preliminary data.</text>
</comment>
<dbReference type="Proteomes" id="UP000070328">
    <property type="component" value="Unassembled WGS sequence"/>
</dbReference>
<keyword evidence="3" id="KW-1185">Reference proteome</keyword>
<reference evidence="2 3" key="1">
    <citation type="submission" date="2014-02" db="EMBL/GenBank/DDBJ databases">
        <title>The genome sequence of Colletotrichum simmondsii CBS122122.</title>
        <authorList>
            <person name="Baroncelli R."/>
            <person name="Thon M.R."/>
        </authorList>
    </citation>
    <scope>NUCLEOTIDE SEQUENCE [LARGE SCALE GENOMIC DNA]</scope>
    <source>
        <strain evidence="2 3">CBS122122</strain>
    </source>
</reference>
<dbReference type="OrthoDB" id="4847697at2759"/>
<accession>A0A135SRM3</accession>
<name>A0A135SRM3_9PEZI</name>
<protein>
    <submittedName>
        <fullName evidence="2">Uncharacterized protein</fullName>
    </submittedName>
</protein>
<evidence type="ECO:0000313" key="3">
    <source>
        <dbReference type="Proteomes" id="UP000070328"/>
    </source>
</evidence>
<evidence type="ECO:0000313" key="2">
    <source>
        <dbReference type="EMBL" id="KXH38491.1"/>
    </source>
</evidence>
<sequence>MNTFDKIHRFDHDIEPVFLWRIGDSCTIETKTRAFPPVFAVLQHCDTLSITQHIQATKPVLGLKKIFARSGQNDSMNEKIPTTYDIKIAVAAYSIQRRVLETLHRTLLVELRQAHDTELETFKQDLKEHLRLQAAISQTTCSVSSKTPSTSNSEESVTPDERNLPASGCIRRRMEVTKVQLLQAKERRAAGKHRKDEIHGLRKEHGDIVIPERNGGITEADCLSEINTILFDWGLTNVKSEGETHRWEDELESMVSYHVQREQEERKQRREDRSVY</sequence>
<dbReference type="EMBL" id="JFBX01000454">
    <property type="protein sequence ID" value="KXH38491.1"/>
    <property type="molecule type" value="Genomic_DNA"/>
</dbReference>
<evidence type="ECO:0000256" key="1">
    <source>
        <dbReference type="SAM" id="MobiDB-lite"/>
    </source>
</evidence>
<proteinExistence type="predicted"/>
<dbReference type="AlphaFoldDB" id="A0A135SRM3"/>
<gene>
    <name evidence="2" type="ORF">CSIM01_05616</name>
</gene>